<feature type="compositionally biased region" description="Polar residues" evidence="1">
    <location>
        <begin position="625"/>
        <end position="634"/>
    </location>
</feature>
<keyword evidence="4" id="KW-1185">Reference proteome</keyword>
<feature type="transmembrane region" description="Helical" evidence="2">
    <location>
        <begin position="21"/>
        <end position="43"/>
    </location>
</feature>
<feature type="region of interest" description="Disordered" evidence="1">
    <location>
        <begin position="815"/>
        <end position="863"/>
    </location>
</feature>
<feature type="compositionally biased region" description="Polar residues" evidence="1">
    <location>
        <begin position="519"/>
        <end position="533"/>
    </location>
</feature>
<feature type="compositionally biased region" description="Basic and acidic residues" evidence="1">
    <location>
        <begin position="848"/>
        <end position="863"/>
    </location>
</feature>
<feature type="compositionally biased region" description="Polar residues" evidence="1">
    <location>
        <begin position="317"/>
        <end position="333"/>
    </location>
</feature>
<feature type="compositionally biased region" description="Basic residues" evidence="1">
    <location>
        <begin position="86"/>
        <end position="98"/>
    </location>
</feature>
<feature type="compositionally biased region" description="Basic and acidic residues" evidence="1">
    <location>
        <begin position="147"/>
        <end position="156"/>
    </location>
</feature>
<accession>A0A5C3Q9P4</accession>
<keyword evidence="2" id="KW-1133">Transmembrane helix</keyword>
<keyword evidence="2" id="KW-0472">Membrane</keyword>
<sequence length="863" mass="91213">MGENAQPTSSSSSASDSHSDIDFSVLVATLLTVVLATGSAFIWRSKLGFHLVSSDDADLNRAVVSSMEHQHGRPSSSGETAATKEGRHHRAKERRKRGKDPMKELIKAERKGKSILPEKSSHAQEGEKEQEQGVDTTASTATNGDHAAAKRDRSSDGPRSTSSRSASSVSVSSRASEPDHRPFTHKDPDATPSLHRPQPPNVTSFPLEAASEFAPEEHLAPSDTFSHASSSSSSSHITRTTAGTGSESSMTTLESSTSAANLNSPDHHSSHAHSSHFLMPSAHYPTPAPFQDHKNRLSGPRGQGHSRMSGSWEWDGTGTTSNGSSDPASTTTYKKPPRFRSKSRQSGSDHAIPTGVQPFALPFLSPPSPFAGVQNGMGNGYRDSHAGNSSTSPRLRNVEPADPTFASLNPTPVVTPSDEDGTPRVASESSQVASLKAALDASRSREEAAKKEAETYRKEVEKLRWEGTVWRQREAEMQAQLFHLSQQLQLATGYNPQMQMPPHASPSTHLHVPQPQPRSPSQTFRASSPQTFRASPSPSPQPPHQAHLPPHLGIHPLQMIPPPNQSPNLSPYLHSPGFFYPQHPQAISPGGAAHAPGPSPLFSMLFPHVPAHLQSPHAHAHPHLQTPNHLQSPTVPYPGVASSSGSLSPASAELSALGLGLGSPIRGRAGAGMRKKRSTGETIRAPDGSGAVQTTGEGWVDSSMVEEGGGYFTGQAPGGGYADQGGDYPGGEEDGEEEINEVLAGAILNRPESIRLRSRSSRKDAAPVQVQDVFGSGSGNGGVGGGGYASGNEGGVYGDGEDAVVTFPSISNSMPVYVPTVPGRVKSPPVVVDDEEQTTPNGNGAAGPKKEFPLAERTVEEQH</sequence>
<feature type="compositionally biased region" description="Low complexity" evidence="1">
    <location>
        <begin position="157"/>
        <end position="175"/>
    </location>
</feature>
<dbReference type="AlphaFoldDB" id="A0A5C3Q9P4"/>
<gene>
    <name evidence="3" type="ORF">BDV98DRAFT_572136</name>
</gene>
<feature type="region of interest" description="Disordered" evidence="1">
    <location>
        <begin position="614"/>
        <end position="648"/>
    </location>
</feature>
<feature type="region of interest" description="Disordered" evidence="1">
    <location>
        <begin position="668"/>
        <end position="696"/>
    </location>
</feature>
<feature type="region of interest" description="Disordered" evidence="1">
    <location>
        <begin position="64"/>
        <end position="457"/>
    </location>
</feature>
<feature type="compositionally biased region" description="Basic and acidic residues" evidence="1">
    <location>
        <begin position="99"/>
        <end position="112"/>
    </location>
</feature>
<reference evidence="3 4" key="1">
    <citation type="journal article" date="2019" name="Nat. Ecol. Evol.">
        <title>Megaphylogeny resolves global patterns of mushroom evolution.</title>
        <authorList>
            <person name="Varga T."/>
            <person name="Krizsan K."/>
            <person name="Foldi C."/>
            <person name="Dima B."/>
            <person name="Sanchez-Garcia M."/>
            <person name="Sanchez-Ramirez S."/>
            <person name="Szollosi G.J."/>
            <person name="Szarkandi J.G."/>
            <person name="Papp V."/>
            <person name="Albert L."/>
            <person name="Andreopoulos W."/>
            <person name="Angelini C."/>
            <person name="Antonin V."/>
            <person name="Barry K.W."/>
            <person name="Bougher N.L."/>
            <person name="Buchanan P."/>
            <person name="Buyck B."/>
            <person name="Bense V."/>
            <person name="Catcheside P."/>
            <person name="Chovatia M."/>
            <person name="Cooper J."/>
            <person name="Damon W."/>
            <person name="Desjardin D."/>
            <person name="Finy P."/>
            <person name="Geml J."/>
            <person name="Haridas S."/>
            <person name="Hughes K."/>
            <person name="Justo A."/>
            <person name="Karasinski D."/>
            <person name="Kautmanova I."/>
            <person name="Kiss B."/>
            <person name="Kocsube S."/>
            <person name="Kotiranta H."/>
            <person name="LaButti K.M."/>
            <person name="Lechner B.E."/>
            <person name="Liimatainen K."/>
            <person name="Lipzen A."/>
            <person name="Lukacs Z."/>
            <person name="Mihaltcheva S."/>
            <person name="Morgado L.N."/>
            <person name="Niskanen T."/>
            <person name="Noordeloos M.E."/>
            <person name="Ohm R.A."/>
            <person name="Ortiz-Santana B."/>
            <person name="Ovrebo C."/>
            <person name="Racz N."/>
            <person name="Riley R."/>
            <person name="Savchenko A."/>
            <person name="Shiryaev A."/>
            <person name="Soop K."/>
            <person name="Spirin V."/>
            <person name="Szebenyi C."/>
            <person name="Tomsovsky M."/>
            <person name="Tulloss R.E."/>
            <person name="Uehling J."/>
            <person name="Grigoriev I.V."/>
            <person name="Vagvolgyi C."/>
            <person name="Papp T."/>
            <person name="Martin F.M."/>
            <person name="Miettinen O."/>
            <person name="Hibbett D.S."/>
            <person name="Nagy L.G."/>
        </authorList>
    </citation>
    <scope>NUCLEOTIDE SEQUENCE [LARGE SCALE GENOMIC DNA]</scope>
    <source>
        <strain evidence="3 4">CBS 309.79</strain>
    </source>
</reference>
<evidence type="ECO:0000256" key="2">
    <source>
        <dbReference type="SAM" id="Phobius"/>
    </source>
</evidence>
<proteinExistence type="predicted"/>
<dbReference type="STRING" id="1884261.A0A5C3Q9P4"/>
<dbReference type="Proteomes" id="UP000305067">
    <property type="component" value="Unassembled WGS sequence"/>
</dbReference>
<name>A0A5C3Q9P4_9AGAR</name>
<protein>
    <submittedName>
        <fullName evidence="3">Uncharacterized protein</fullName>
    </submittedName>
</protein>
<feature type="compositionally biased region" description="Basic and acidic residues" evidence="1">
    <location>
        <begin position="119"/>
        <end position="131"/>
    </location>
</feature>
<feature type="compositionally biased region" description="Polar residues" evidence="1">
    <location>
        <begin position="133"/>
        <end position="143"/>
    </location>
</feature>
<feature type="region of interest" description="Disordered" evidence="1">
    <location>
        <begin position="495"/>
        <end position="575"/>
    </location>
</feature>
<evidence type="ECO:0000313" key="3">
    <source>
        <dbReference type="EMBL" id="TFK98722.1"/>
    </source>
</evidence>
<dbReference type="OrthoDB" id="3071207at2759"/>
<evidence type="ECO:0000256" key="1">
    <source>
        <dbReference type="SAM" id="MobiDB-lite"/>
    </source>
</evidence>
<feature type="compositionally biased region" description="Basic and acidic residues" evidence="1">
    <location>
        <begin position="176"/>
        <end position="189"/>
    </location>
</feature>
<dbReference type="EMBL" id="ML178837">
    <property type="protein sequence ID" value="TFK98722.1"/>
    <property type="molecule type" value="Genomic_DNA"/>
</dbReference>
<organism evidence="3 4">
    <name type="scientific">Pterulicium gracile</name>
    <dbReference type="NCBI Taxonomy" id="1884261"/>
    <lineage>
        <taxon>Eukaryota</taxon>
        <taxon>Fungi</taxon>
        <taxon>Dikarya</taxon>
        <taxon>Basidiomycota</taxon>
        <taxon>Agaricomycotina</taxon>
        <taxon>Agaricomycetes</taxon>
        <taxon>Agaricomycetidae</taxon>
        <taxon>Agaricales</taxon>
        <taxon>Pleurotineae</taxon>
        <taxon>Pterulaceae</taxon>
        <taxon>Pterulicium</taxon>
    </lineage>
</organism>
<feature type="compositionally biased region" description="Basic and acidic residues" evidence="1">
    <location>
        <begin position="442"/>
        <end position="457"/>
    </location>
</feature>
<keyword evidence="2" id="KW-0812">Transmembrane</keyword>
<evidence type="ECO:0000313" key="4">
    <source>
        <dbReference type="Proteomes" id="UP000305067"/>
    </source>
</evidence>
<feature type="compositionally biased region" description="Low complexity" evidence="1">
    <location>
        <begin position="243"/>
        <end position="258"/>
    </location>
</feature>